<dbReference type="Proteomes" id="UP000095229">
    <property type="component" value="Unassembled WGS sequence"/>
</dbReference>
<reference evidence="3 4" key="1">
    <citation type="submission" date="2016-02" db="EMBL/GenBank/DDBJ databases">
        <title>Secondary metabolites in Legionella.</title>
        <authorList>
            <person name="Tobias N.J."/>
            <person name="Bode H.B."/>
        </authorList>
    </citation>
    <scope>NUCLEOTIDE SEQUENCE [LARGE SCALE GENOMIC DNA]</scope>
    <source>
        <strain evidence="3 4">DSM 19216</strain>
    </source>
</reference>
<evidence type="ECO:0000313" key="3">
    <source>
        <dbReference type="EMBL" id="OEH47213.1"/>
    </source>
</evidence>
<dbReference type="GO" id="GO:0016740">
    <property type="term" value="F:transferase activity"/>
    <property type="evidence" value="ECO:0007669"/>
    <property type="project" value="UniProtKB-KW"/>
</dbReference>
<dbReference type="RefSeq" id="WP_240489451.1">
    <property type="nucleotide sequence ID" value="NZ_LSOG01000051.1"/>
</dbReference>
<keyword evidence="4" id="KW-1185">Reference proteome</keyword>
<dbReference type="PROSITE" id="PS50110">
    <property type="entry name" value="RESPONSE_REGULATORY"/>
    <property type="match status" value="1"/>
</dbReference>
<dbReference type="PATRIC" id="fig|45071.7.peg.1818"/>
<dbReference type="Gene3D" id="3.30.450.20">
    <property type="entry name" value="PAS domain"/>
    <property type="match status" value="1"/>
</dbReference>
<evidence type="ECO:0000313" key="4">
    <source>
        <dbReference type="Proteomes" id="UP000095229"/>
    </source>
</evidence>
<dbReference type="InterPro" id="IPR035965">
    <property type="entry name" value="PAS-like_dom_sf"/>
</dbReference>
<dbReference type="InterPro" id="IPR001789">
    <property type="entry name" value="Sig_transdc_resp-reg_receiver"/>
</dbReference>
<proteinExistence type="predicted"/>
<feature type="modified residue" description="4-aspartylphosphate" evidence="1">
    <location>
        <position position="94"/>
    </location>
</feature>
<dbReference type="InterPro" id="IPR000014">
    <property type="entry name" value="PAS"/>
</dbReference>
<dbReference type="GO" id="GO:0000160">
    <property type="term" value="P:phosphorelay signal transduction system"/>
    <property type="evidence" value="ECO:0007669"/>
    <property type="project" value="InterPro"/>
</dbReference>
<accession>A0A1E5JS20</accession>
<sequence length="254" mass="29254">MSDIPLHIMIIDDNPSIHQDFIKVLTSSNTRSELNYLDKQLFDDEASLMESCNPEIECFLPKFIFNTAYQGQEALQKIKEDLTKEIHYALAFVDIRMPPGWDGIETIKHMWKIDPDIQVVICTAYSDYSWEETVKTLGMGDNYLILKKPFDVVAVRQLACALTRKWILANDSKHHQKILQKTVEERTESLQQSLSLLRSTFESSADGILVIDLNNKLIDCNSKFISMWNIPESMLVTNDGSILLYYMLNQIIQP</sequence>
<dbReference type="Pfam" id="PF00072">
    <property type="entry name" value="Response_reg"/>
    <property type="match status" value="1"/>
</dbReference>
<gene>
    <name evidence="3" type="primary">spo0F</name>
    <name evidence="3" type="ORF">lpari_01686</name>
</gene>
<evidence type="ECO:0000256" key="1">
    <source>
        <dbReference type="PROSITE-ProRule" id="PRU00169"/>
    </source>
</evidence>
<dbReference type="EMBL" id="LSOG01000051">
    <property type="protein sequence ID" value="OEH47213.1"/>
    <property type="molecule type" value="Genomic_DNA"/>
</dbReference>
<dbReference type="AlphaFoldDB" id="A0A1E5JS20"/>
<keyword evidence="1" id="KW-0597">Phosphoprotein</keyword>
<keyword evidence="3" id="KW-0808">Transferase</keyword>
<dbReference type="Gene3D" id="3.40.50.2300">
    <property type="match status" value="1"/>
</dbReference>
<name>A0A1E5JS20_9GAMM</name>
<protein>
    <submittedName>
        <fullName evidence="3">Sporulation initiation phosphotransferase F</fullName>
    </submittedName>
</protein>
<dbReference type="InterPro" id="IPR011006">
    <property type="entry name" value="CheY-like_superfamily"/>
</dbReference>
<evidence type="ECO:0000259" key="2">
    <source>
        <dbReference type="PROSITE" id="PS50110"/>
    </source>
</evidence>
<dbReference type="Pfam" id="PF13188">
    <property type="entry name" value="PAS_8"/>
    <property type="match status" value="1"/>
</dbReference>
<organism evidence="3 4">
    <name type="scientific">Legionella parisiensis</name>
    <dbReference type="NCBI Taxonomy" id="45071"/>
    <lineage>
        <taxon>Bacteria</taxon>
        <taxon>Pseudomonadati</taxon>
        <taxon>Pseudomonadota</taxon>
        <taxon>Gammaproteobacteria</taxon>
        <taxon>Legionellales</taxon>
        <taxon>Legionellaceae</taxon>
        <taxon>Legionella</taxon>
    </lineage>
</organism>
<dbReference type="SUPFAM" id="SSF52172">
    <property type="entry name" value="CheY-like"/>
    <property type="match status" value="1"/>
</dbReference>
<comment type="caution">
    <text evidence="3">The sequence shown here is derived from an EMBL/GenBank/DDBJ whole genome shotgun (WGS) entry which is preliminary data.</text>
</comment>
<dbReference type="SUPFAM" id="SSF55785">
    <property type="entry name" value="PYP-like sensor domain (PAS domain)"/>
    <property type="match status" value="1"/>
</dbReference>
<feature type="domain" description="Response regulatory" evidence="2">
    <location>
        <begin position="7"/>
        <end position="163"/>
    </location>
</feature>